<feature type="compositionally biased region" description="Polar residues" evidence="5">
    <location>
        <begin position="1909"/>
        <end position="1939"/>
    </location>
</feature>
<dbReference type="InterPro" id="IPR013519">
    <property type="entry name" value="Int_alpha_beta-p"/>
</dbReference>
<reference evidence="7" key="1">
    <citation type="submission" date="2017-04" db="EMBL/GenBank/DDBJ databases">
        <title>Unexpected and diverse lifestyles within the genus Limnohabitans.</title>
        <authorList>
            <person name="Kasalicky V."/>
            <person name="Mehrshad M."/>
            <person name="Andrei S.-A."/>
            <person name="Salcher M."/>
            <person name="Kratochvilova H."/>
            <person name="Simek K."/>
            <person name="Ghai R."/>
        </authorList>
    </citation>
    <scope>NUCLEOTIDE SEQUENCE [LARGE SCALE GENOMIC DNA]</scope>
    <source>
        <strain evidence="7">II-D5</strain>
    </source>
</reference>
<feature type="domain" description="Bacterial Ig-like" evidence="6">
    <location>
        <begin position="2424"/>
        <end position="2521"/>
    </location>
</feature>
<dbReference type="PRINTS" id="PR00313">
    <property type="entry name" value="CABNDNGRPT"/>
</dbReference>
<feature type="domain" description="Bacterial Ig-like" evidence="6">
    <location>
        <begin position="1274"/>
        <end position="1368"/>
    </location>
</feature>
<feature type="region of interest" description="Disordered" evidence="5">
    <location>
        <begin position="1266"/>
        <end position="1313"/>
    </location>
</feature>
<feature type="domain" description="Bacterial Ig-like" evidence="6">
    <location>
        <begin position="2319"/>
        <end position="2416"/>
    </location>
</feature>
<dbReference type="Pfam" id="PF13753">
    <property type="entry name" value="SWM_repeat"/>
    <property type="match status" value="1"/>
</dbReference>
<dbReference type="STRING" id="1293045.H663_11165"/>
<dbReference type="InterPro" id="IPR001343">
    <property type="entry name" value="Hemolysn_Ca-bd"/>
</dbReference>
<dbReference type="Pfam" id="PF00353">
    <property type="entry name" value="HemolysinCabind"/>
    <property type="match status" value="4"/>
</dbReference>
<feature type="non-terminal residue" evidence="7">
    <location>
        <position position="1"/>
    </location>
</feature>
<feature type="domain" description="Bacterial Ig-like" evidence="6">
    <location>
        <begin position="2115"/>
        <end position="2207"/>
    </location>
</feature>
<feature type="region of interest" description="Disordered" evidence="5">
    <location>
        <begin position="1332"/>
        <end position="1352"/>
    </location>
</feature>
<dbReference type="InterPro" id="IPR028994">
    <property type="entry name" value="Integrin_alpha_N"/>
</dbReference>
<dbReference type="InterPro" id="IPR013517">
    <property type="entry name" value="FG-GAP"/>
</dbReference>
<feature type="domain" description="Bacterial Ig-like" evidence="6">
    <location>
        <begin position="142"/>
        <end position="233"/>
    </location>
</feature>
<evidence type="ECO:0000313" key="7">
    <source>
        <dbReference type="EMBL" id="PVE42301.1"/>
    </source>
</evidence>
<feature type="region of interest" description="Disordered" evidence="5">
    <location>
        <begin position="2088"/>
        <end position="2113"/>
    </location>
</feature>
<dbReference type="InterPro" id="IPR028059">
    <property type="entry name" value="SWM_rpt"/>
</dbReference>
<feature type="region of interest" description="Disordered" evidence="5">
    <location>
        <begin position="433"/>
        <end position="477"/>
    </location>
</feature>
<feature type="domain" description="Bacterial Ig-like" evidence="6">
    <location>
        <begin position="856"/>
        <end position="950"/>
    </location>
</feature>
<protein>
    <recommendedName>
        <fullName evidence="6">Bacterial Ig-like domain-containing protein</fullName>
    </recommendedName>
</protein>
<dbReference type="PANTHER" id="PTHR23221:SF7">
    <property type="entry name" value="PHOSPHATIDYLINOSITOL-GLYCAN-SPECIFIC PHOSPHOLIPASE D"/>
    <property type="match status" value="1"/>
</dbReference>
<feature type="compositionally biased region" description="Polar residues" evidence="5">
    <location>
        <begin position="258"/>
        <end position="276"/>
    </location>
</feature>
<dbReference type="Pfam" id="PF01839">
    <property type="entry name" value="FG-GAP"/>
    <property type="match status" value="20"/>
</dbReference>
<feature type="compositionally biased region" description="Polar residues" evidence="5">
    <location>
        <begin position="1"/>
        <end position="21"/>
    </location>
</feature>
<feature type="region of interest" description="Disordered" evidence="5">
    <location>
        <begin position="2424"/>
        <end position="2445"/>
    </location>
</feature>
<feature type="compositionally biased region" description="Pro residues" evidence="5">
    <location>
        <begin position="2104"/>
        <end position="2113"/>
    </location>
</feature>
<feature type="region of interest" description="Disordered" evidence="5">
    <location>
        <begin position="916"/>
        <end position="938"/>
    </location>
</feature>
<feature type="compositionally biased region" description="Polar residues" evidence="5">
    <location>
        <begin position="864"/>
        <end position="894"/>
    </location>
</feature>
<feature type="domain" description="Bacterial Ig-like" evidence="6">
    <location>
        <begin position="442"/>
        <end position="533"/>
    </location>
</feature>
<dbReference type="InterPro" id="IPR013783">
    <property type="entry name" value="Ig-like_fold"/>
</dbReference>
<feature type="compositionally biased region" description="Polar residues" evidence="5">
    <location>
        <begin position="2323"/>
        <end position="2335"/>
    </location>
</feature>
<feature type="compositionally biased region" description="Polar residues" evidence="5">
    <location>
        <begin position="1282"/>
        <end position="1312"/>
    </location>
</feature>
<dbReference type="Gene3D" id="2.60.40.10">
    <property type="entry name" value="Immunoglobulins"/>
    <property type="match status" value="25"/>
</dbReference>
<feature type="domain" description="Bacterial Ig-like" evidence="6">
    <location>
        <begin position="238"/>
        <end position="333"/>
    </location>
</feature>
<keyword evidence="4" id="KW-0325">Glycoprotein</keyword>
<feature type="compositionally biased region" description="Polar residues" evidence="5">
    <location>
        <begin position="458"/>
        <end position="476"/>
    </location>
</feature>
<feature type="compositionally biased region" description="Polar residues" evidence="5">
    <location>
        <begin position="158"/>
        <end position="176"/>
    </location>
</feature>
<dbReference type="SUPFAM" id="SSF51120">
    <property type="entry name" value="beta-Roll"/>
    <property type="match status" value="3"/>
</dbReference>
<proteinExistence type="predicted"/>
<feature type="domain" description="Bacterial Ig-like" evidence="6">
    <location>
        <begin position="1901"/>
        <end position="1996"/>
    </location>
</feature>
<feature type="compositionally biased region" description="Polar residues" evidence="5">
    <location>
        <begin position="1073"/>
        <end position="1103"/>
    </location>
</feature>
<dbReference type="NCBIfam" id="NF033510">
    <property type="entry name" value="Ca_tandemer"/>
    <property type="match status" value="21"/>
</dbReference>
<comment type="caution">
    <text evidence="7">The sequence shown here is derived from an EMBL/GenBank/DDBJ whole genome shotgun (WGS) entry which is preliminary data.</text>
</comment>
<evidence type="ECO:0000256" key="5">
    <source>
        <dbReference type="SAM" id="MobiDB-lite"/>
    </source>
</evidence>
<keyword evidence="2" id="KW-0677">Repeat</keyword>
<organism evidence="7 8">
    <name type="scientific">Limnohabitans planktonicus II-D5</name>
    <dbReference type="NCBI Taxonomy" id="1293045"/>
    <lineage>
        <taxon>Bacteria</taxon>
        <taxon>Pseudomonadati</taxon>
        <taxon>Pseudomonadota</taxon>
        <taxon>Betaproteobacteria</taxon>
        <taxon>Burkholderiales</taxon>
        <taxon>Comamonadaceae</taxon>
        <taxon>Limnohabitans</taxon>
    </lineage>
</organism>
<gene>
    <name evidence="7" type="ORF">H663_013080</name>
</gene>
<feature type="domain" description="Bacterial Ig-like" evidence="6">
    <location>
        <begin position="648"/>
        <end position="742"/>
    </location>
</feature>
<feature type="domain" description="Bacterial Ig-like" evidence="6">
    <location>
        <begin position="38"/>
        <end position="133"/>
    </location>
</feature>
<evidence type="ECO:0000256" key="4">
    <source>
        <dbReference type="ARBA" id="ARBA00023180"/>
    </source>
</evidence>
<accession>A0A2T7UCE1</accession>
<keyword evidence="3" id="KW-0378">Hydrolase</keyword>
<feature type="region of interest" description="Disordered" evidence="5">
    <location>
        <begin position="134"/>
        <end position="177"/>
    </location>
</feature>
<dbReference type="PROSITE" id="PS00330">
    <property type="entry name" value="HEMOLYSIN_CALCIUM"/>
    <property type="match status" value="3"/>
</dbReference>
<dbReference type="InterPro" id="IPR044016">
    <property type="entry name" value="Big_13"/>
</dbReference>
<feature type="region of interest" description="Disordered" evidence="5">
    <location>
        <begin position="659"/>
        <end position="687"/>
    </location>
</feature>
<dbReference type="Gene3D" id="2.130.10.130">
    <property type="entry name" value="Integrin alpha, N-terminal"/>
    <property type="match status" value="16"/>
</dbReference>
<feature type="domain" description="Bacterial Ig-like" evidence="6">
    <location>
        <begin position="338"/>
        <end position="433"/>
    </location>
</feature>
<feature type="region of interest" description="Disordered" evidence="5">
    <location>
        <begin position="1893"/>
        <end position="1940"/>
    </location>
</feature>
<evidence type="ECO:0000256" key="3">
    <source>
        <dbReference type="ARBA" id="ARBA00022801"/>
    </source>
</evidence>
<keyword evidence="8" id="KW-1185">Reference proteome</keyword>
<dbReference type="GO" id="GO:0005509">
    <property type="term" value="F:calcium ion binding"/>
    <property type="evidence" value="ECO:0007669"/>
    <property type="project" value="InterPro"/>
</dbReference>
<dbReference type="GO" id="GO:0016787">
    <property type="term" value="F:hydrolase activity"/>
    <property type="evidence" value="ECO:0007669"/>
    <property type="project" value="UniProtKB-KW"/>
</dbReference>
<dbReference type="InterPro" id="IPR011049">
    <property type="entry name" value="Serralysin-like_metalloprot_C"/>
</dbReference>
<feature type="region of interest" description="Disordered" evidence="5">
    <location>
        <begin position="1684"/>
        <end position="1731"/>
    </location>
</feature>
<dbReference type="Pfam" id="PF19077">
    <property type="entry name" value="Big_13"/>
    <property type="match status" value="16"/>
</dbReference>
<feature type="compositionally biased region" description="Polar residues" evidence="5">
    <location>
        <begin position="1333"/>
        <end position="1352"/>
    </location>
</feature>
<evidence type="ECO:0000259" key="6">
    <source>
        <dbReference type="Pfam" id="PF19077"/>
    </source>
</evidence>
<feature type="compositionally biased region" description="Polar residues" evidence="5">
    <location>
        <begin position="659"/>
        <end position="684"/>
    </location>
</feature>
<dbReference type="SMART" id="SM00191">
    <property type="entry name" value="Int_alpha"/>
    <property type="match status" value="28"/>
</dbReference>
<dbReference type="Proteomes" id="UP000037507">
    <property type="component" value="Unassembled WGS sequence"/>
</dbReference>
<evidence type="ECO:0000256" key="2">
    <source>
        <dbReference type="ARBA" id="ARBA00022737"/>
    </source>
</evidence>
<feature type="region of interest" description="Disordered" evidence="5">
    <location>
        <begin position="335"/>
        <end position="370"/>
    </location>
</feature>
<dbReference type="PANTHER" id="PTHR23221">
    <property type="entry name" value="GLYCOSYLPHOSPHATIDYLINOSITOL PHOSPHOLIPASE D"/>
    <property type="match status" value="1"/>
</dbReference>
<feature type="domain" description="Bacterial Ig-like" evidence="6">
    <location>
        <begin position="1692"/>
        <end position="1786"/>
    </location>
</feature>
<feature type="region of interest" description="Disordered" evidence="5">
    <location>
        <begin position="2316"/>
        <end position="2335"/>
    </location>
</feature>
<feature type="region of interest" description="Disordered" evidence="5">
    <location>
        <begin position="1475"/>
        <end position="1524"/>
    </location>
</feature>
<sequence length="7114" mass="713493">TPQPEGLNNYTMTATDPSGNVSPAAPLPVTIDTTGPSAPTGELDPLTDSGVKGDKTTNDNTPNLIGTGTPGDTITIKDPLGNVIGTAVVDAGGKWSITPSTPLPEGLNSLVMTATDPAGNVSPPAPLPVTIDTSAPLAPQGVLDPTSDSGVKGDKTTNDNTPTLSGTGTPGDTITIKNPAGEVIGTAVVDAAGKWNITPTTAQPEGLNNYTMTATDPSGNVSPPAPLPVTIDTTAPSAPTGVLDPTSDSGVKGDKTTNDNTPTLSGTGTPGDTITIKNPAGEVIGTAVVDAGGKWNITPTTPQPEGLNNYTMTATDPSGNVSPAAPLPVTIDTTGPSAPTGELDPLTDSGVKGDKTTNDNTPNLIGTGTPGDTITIKDPLGNVIGTAVVDAGGKWSITPTTPLPEGLNSLVMTATDPSGNVSPPAPLPVTIDTSAPLAPQGVLDPTSDSGVKGDKTTNDNTPTLSGTGTPGDTITIKNPAGEVIGTAVVDAAGKWNITPTTAQPEGLNNYTMTATDPSGNVSPAAPLPVTIDTTAPAVPTVVSQTTTAAAVVLTGTIGAATLAAGETLVVTVNGATYNVTPNATGNWSLPITGAGAAAPVSGTLAALVDGQKYSVTAVVTDASGNASTDATSTELTINAATPPAPAAPTGIVDPVTDSGNKGDNTTNVNKPVLSGTGTPGNTIKITDPQGNVIGSAVVDPDGSWSITPTTALPEGQTNLGITETNPTGQVSPSTPLPVTIDTTAPAVPTVVSQTTSAAAVVLTGTIGTTALAAGEKLVVTVNGATYNVTPDATGNWSLPITGAGAVTPASGTLAALVDGQKYSVTAVVTDASGNASTDATSTELTINAATPPAPAAPTGVLDPTSDSGVKGDSTTSDKTPTLSGTGTPGHTITIKNPAGEVVGTALVDAAGKWSITPTTDQPEGLNNYSMTQTNPTGQTSVPAPLPVTIDSTPPAVPTVVSQTTSAATVVLTGTIGAATLAAGETLVVTVNGATYNVTPDASGNWTLPIAGTGAVTPASGTLAALVDGQKYSVTAVVTDAAGNASTDATSTELTINAATPPAPAAPTGVLDPTSDSGVKGDSTTSDKTPTLSGTGTPGHTITIKNPAGEVVGTALVDASGKWSVTPTTDQPEGLNNYSMTETNPTGQTSVPAPLPVTIDSTPPAVPTVVSQTTSAATVVLTGTIGAATLAAGETLVVTVNGATYNVTPDASGNWTLPIAGTGAATPASGTLGALVDGQTYSVTAVVTDAAGNASTDATSTELTINAATPPAPAAPTGVLDPTSDSGVKGDSTTSDKTPTLSGTGTPGNTITIKNPAGEVVGTAVVDAAGKWSITPTTDQPEGLNNYSMTQTNPTGQTSVPAPLPVTIDSTPPAVPTVVSQTSNATTVVLTGTIGAATLAAGETLVVTVNGATYNVTPDATGNWSLPITGAGAVTPASGTLAALVDGQKYSVTAVVTDASGNASTDATSTELTINAATPPAPAAPTGVLDPTSDSGVKGDSTTSDKTPTLSGTGTPGHTITIKNPAGEVVGTALVDASGKWSVTPTTDQPEGLNNYSMTQTNPTGQTSVPAPLPVTIDSTPPAVPTVVSQTTSAATVVLTGTIGAATLAAGETLVVTVNGATYNVTPDASGNWTLPIAGTGAATPASGTLGALVDGQTYSVTAVVTDASGNASTDATSTELTINAATPPAPAAPTGVLDPTSDSGVKGDSTTSDKTPTLSGTGTPGNTITIKNPAGEVVGTAVVDASGKWSVTPTTDQPEGLNNYSMTQTNPTGQTSVPAPLPVTIDSTPPAVPTVVSQTTSAATVVLTGTIGAATLAAGETLVVTVNGATYNVTPDASGNWTLPIAGTGAATPASGTLGALVDGQTYSVTAVVTDAAGNASTDATSTELTINAATPPAPAAPTGVLDPTSDSGVKGDSTTSDKTPTLSGTGTPGHTITIKNPAGEVVGTAVVDASGKWSVTPTTDQPEGLNNYSMTQTNPTGQTSVPAPLPVTIDTTAPDLPTVVSQVTEASATIILTGSAGTKALPPGEVMTVTVNGATYEVKPDNSGQWTLQLNGSGAAVPVSGTLAALVDGQTYSVTAVVTDASGNASTDATSTELTIKAPTPPAAPLTPPDLVAASDSGDFATDDYTNDTTPTFTLAALPAGSVKAVLYVDGVKVAATYDAATNTLTPTTPLPNAVAKITYAYEDAKGLIGAQSPELPVTIDTIAPAQPALPTLNAASDTGTLGDGITSDTTPTLDIAAFPAGVTGVILYANGVKIAATYDAVNRTLTPNSPLPNGSVELSYAFVDLAGNISAPSAIVTVVVDSSAPAAPLNPPDLATASDSAGVSTSDDNTYDNTPTFSVLPTGATAMPSTVANVFLYIDGVKTAATYDAATGSITPTAAVSDGKHVITYSYVTSTGAESAASPALDVVIDIVKPGTPTAPTMTADSDLGSSQTDGVTSDTTPSFSLNVLPAGTGLPDANGVAKVVMLVDGVAVASTYDPVTGTVTPVTPLTSGPHTVSIQLEDIAGNISDASPVKNINVNTDKPTIAITSIAGDAVNDSTALAGLFNAAERGAGTYDANGAYVPATSVATLPVISGTSTFAVGQKVTVTLNGKSYSDITVTADGSWSFTVPEADAKLLNHGASYPVSASVSSVAGVAATPDTNNKLDVNIAPADVPTVNNQVTSDLTPTITGAAKKIDPNNPGTPLMLANGDTLSVTVKDSNGGNKGTFVLTVGGTSSPAGLSYNSTDGTWSLDGNTAFGTPLIAGATYSVDVTATASGVARTDISTGEVIIAGPLAISSIPESAANSANVINQSESLNGSPVVVNIAGSAPQVGQVLKLNWGTEVISYTLTAADVSAGTASITVPAASLANKEVSNLNVTAQLFQADGTTAVGSVSAAATANVDTIAPTFVSATTSQDGYSLILTYDQALDVAKAPLAAGFKVLVDGVANTVTAVTVNADKTVTLTLTHQIIGPRTGDTGANLTGQTVKLSYTDATSADDVAAIQDAAGNDAASLTDVAVTNVARPMTPPVFAVGAKAWTPTLASAASGDVGAVPEAVYAVEPNDGSVTTVLDNTLATWEVIRAGTPVRVQLPYNFTGTSGTSDELVAQSGDQLLLNWGSVKTPTYTLTAADISNGYVDFVVGFDTIRSQEPGLITVSAQLQRGNYSSAVSPLVTIDYRFEIDNWFETGAGTGNAPVNPTYGVAITGTAGRMGTIVAIGDVNGDGYEDMYIGAAYDDTGGKDQGRGWVVFGASNPGAINLQAVENGVGGFVVNNPLGTSGSGIAGGDSPYGLGVAAAAGDVNGDGLADFVVGDPLEHFKGKDNAGRAYVIFGKTNTAAVNLNDMNISGAQSSTVGFSINAQYSSDIAGVAVGGGGDINGDGLDDLIVSAAYADTKGATNNGKTYVVFGKTSGTAFELSSIAPKNNDSAGRIDAFMGTGGYAIVGSTKSGNNYQGWSVASAGDVNGDGLDDVIIGAPRADATSNGLLENGAAYVVYGKTDTSALRIDKITSGTSTQGFAILGVSAASGNYVGVSVASAGDINGDGYDDLIVGSFSADSNGNDNIGKSYLVFGKSGGGNVQTSNLGPLKGDLTATMQGQGGFALLGASTNDNAGMAVWGAGDLNGDGLADMMVAAPYDDRLNPIGTDSGAVYVVYGKTDTTQINLCDIHKSGFIIRGECAGDFLGYNGTYVKYWEIANTLSYGDINGDGFDDLLMGSTIADNVNGKDMGKMYVIYGGMCEATVGVFKAAEGDAIGTAGNDTLTGTTGNNQLVGGNGNDTLIGGGGADVMYGGRGNDTFVLNADNLAKLGASGTSQAITRINGGTGLDTLKLDGTGLTLDLSTVEGVALDSVERIDIRGGNSLTINETDVVQLGNANVYNTTSGWTNYNGTVKGAIPLAAGWDNINNNRQILIDAAETDNVRLDGRWFFAGTVENSGTTYRVIQNMVLKQQVLVNAAGRVFLAPPVNMDYGVLQGDQAISSAERAGLPTSTIDIQIDLAMTGAVLNNAVKFYFGTQVYGPFELAASGTFTGNGYTIQDLVIDAKGNVESGKLVVAVPKSVVSAQMANLNALDQLPLRTELLASKQPSATLLAKSADNMIGIDMTPSTPTISNIAWDVAGKPGNTSVIDGIAEAKYAINETTGAVKTTVDNTLYTSEVIRSGTVVRVQLPQEAKGAELEAKEGNLVLVTWGVTAVDEYEITATDITNGYVDVVVPFDVIRQQNTGDVPVFAQIQRGRAISAPSSELTVNYQFEVDGWFNLNGVTTANAPETAVYGFVIEGADTKVGAVSVVGDINGDGYEDVFMSGTQAGTNQGKGWVVFGRTDGATISLSELDAGGAKGFAVSHKGFSNDPYALGNTSRAGDVNGDGLADFIVSAPYANPNGNADAGSAFVIFGRKTTTNIELSTFSMVAASSPATVQGFVINGRNKYDYLGLSVTGGGDVNGDGLDDLIVSAPYADPYSGYSDAGTEYVIFGKTSGNAVNVSSVAPSFGSKRTDFVGTGGFAIMAEKVAGQTLKGWQIASAGDINNDGLEDFIIGNGRNDTTGSNNGMAYVVFGKSDTKALYLSSITSGTSTAGFAIYGDQYLTGYSVAAAGDVNGDGYGDLILGSMYNDSNGLTNNGRATVVFGKADGARVFLSNIAPKANDLNSGAKMGVGGFTIQGEKTQDWAGWTVSGAGDINGDGLADVLVAAPLSDRNGSNSGSVFVVYGRTGTYTVNLSELANKQGGFRINGACASDWLASGQALMNSTADDWSYLSKSLKQTPLSFGDINGDGFDDIVVNAGATDNASGSDKGRSYVVFGGMSEATNAVFDPNNSDAIGTADADLLTGDGSSNQLVGGDGNDTLVGAGGADVLYGGRGNDVFVLDRDNVAQIGKTGGAQEVLRMNGGTGTDTLRLDNSDDPTQAITLDLRTMRDTVIDSVERIDLAGGGNRVIINEKDVNQMGSSNVFNTTTGWTGTTTGAPAGWGAVNTGRQMLIEGGTTTLDDGTVLTDHARVDGDWALSGTVQKTEAVTTMDANGDPVVSNVTTIYKVLQNVYNKQQVLVDNEVSLNMAPTIDLAYGEMEGGIEFAEKLTDGGTTVKLSLLGTGAVAGNAVDFRWGSAQIDLNTTSATSTRQVLTAADIAAGFITVFVSEATITAESAAAKLDSLGRINLHTTLYASDTGSVLADSSEYPILADFRPTQPTINTLTWADTALGRSSDLSGIPEAKFAMNETTGVITTTVDNAIFTSEVINGGTRVRVQLPTAGVPGAKMPTLLGDKVHVYFGDGEAVATVTQADLTAKFIDVTVPFEIIRLQPPGPVVVSAQIEQNGSFSIAAPEVEVTYKFQLDGWFTQNGVTTANALPTAQYGVSFAGAGTAGAIITGVGDINGDGYEDVVVGYPDASNNAGEGYLVYGSSNPQSITLSSVGTSVPGFKITSVGSGETDSGTVYQRNDYFAHVAPGGDINGDGLGDFIVSSMGADYLKDNPNDVGRTYVVFGRTGNAAFNLSTIANVDRADALNNTDGFAIFGAVVQDYAGMSISSGADVNGDGLDDILISVPMSDLMATDAGLSYVVYGKTDGKAVYMSAMTPPNISLATPSFVGTGGFVLMNGTEATSRFGYSSQFVGDVNGDGLDDMLISAYLENTSGTDFGTSYVVFGKTGSQAVQVSSLRVGTSTEGFVIYGDQVKTGYSVAAAGDVNGDGLADLIIGSYQNDANGRTDNGIARVVFGKADGAAIYLSDITPLSTDVDSNAFEATGGFAIQGASASDSAGYAVYSAGDINGDGLSDLLVAAPGSDIAGSASGSLYVVYGKTDTTVINLSEAAYDGRAFVINGNCASFGMGNSGAAESYIDKDVVLGHGDFNGDGFSDIMVGAPDSGVGRVYIIYGGLSEATMNSFDLENGDAIGTAANDTLTGTAGANNMVGGLGNDTLVGNGGADVLYGGQGNDVFMLNGDNLANLLVPTGGLAAGSTLARVDGGTGVDTVRFDGTAITMDFTRALQGVIAGVERIDLNNKSNTVTIDEFDTRQLGNANVFNTNTGFTGWTAATNAAATSTAGWGAVNTGRQVLIEGGSTDAARVDGNWYLAGTVQNSGNTFRVLRNVLSTEQVLVDSDVSLRFAPTLNLAAGEMARGISTSEKTSDGGVKVRLELTGTGAVAGNAVAYSMGGKDFAPVVLTAADLTAGYVEVFMTTAEMDAISATVGAKDYQGYVGSHTTLLESGAAGAAVLAQSADYPIFMDFNPGAATINATAYSQTGAGAASDLSGIPEAKFWTSQTTGLVSTTVDNALFTHEVINGGTNVTVNLPNLNTLRAELVPKVGDKVHVFWGTADVVKVLTQADLDAGKVLVNVSADVISSQPTGNVNVSTQIEWSDGSLSAMSTPVAVNSQFEIEGFFMTGGSTPNTTSTGKYGIAINGFETNTGSVAGIGDINGDGYEDMMIGASYADQGAITNAGQGYVVFGRSALTSVSLSQIASGTSTNGFGINSVLTNTYAGSVVAKAGDVNGDGLGDMIINAQNTTIGTQTGAGRSFVIFGKTSGTNIELSSMNVVASANPANAVGFVINGHCTADHSSHSVSGGGDVNGDGLDDLIVSTAYANSPTADMGGVTYVVYGKSSANAVDLSQIAPAVSVQATSNFVGTGGFAIVNLNATTQLTLGWQSDFAGDVNGDGLADILVTAPGNDVNGGTDNGAAYVIYGKSSNNTIVKVSALQTGASTEGFSIYGASGFGFFGYSAAGAGDVNGDGLDDLVIGSYNNNANGLTSAGQAFVVFGKSGGVTVQASSIMPTDVSVAQAATTVGVGGFGIAGMEASGQLGMTVYGAGDVNGDGLSDILVAASAADSAVGTGAGSVYVIYGRTDTTIVQVSDLSTKQQGFVINGGCASEALGNSGVAGITTVTSGVNAHFEPLGFGDFNGDGFSDIMLGSVLSDIGGTDVGRVYVVFGGMSEVTSSVFGVDDKIGTTGADTLTGTTGNNQLVGADGNDTLTGGGGADVLYGGRGNDTFVLNADNVAKLDDAGTAQNIARIDGGTGIDTVKLDGSAIVMDLSTAKGEALRNIEKIDLTGTGNNTLKLSLTDMLEHANSSNVFNASNTTSGLSAQVARNQLMVDGDAGDKLVLSDLTNWTASATKVVAGSDSYTAYNHNTSAAQLLVDDLVVVSQV</sequence>
<evidence type="ECO:0000256" key="1">
    <source>
        <dbReference type="ARBA" id="ARBA00022729"/>
    </source>
</evidence>
<feature type="region of interest" description="Disordered" evidence="5">
    <location>
        <begin position="1"/>
        <end position="70"/>
    </location>
</feature>
<feature type="compositionally biased region" description="Polar residues" evidence="5">
    <location>
        <begin position="1491"/>
        <end position="1521"/>
    </location>
</feature>
<evidence type="ECO:0000313" key="8">
    <source>
        <dbReference type="Proteomes" id="UP000037507"/>
    </source>
</evidence>
<dbReference type="EMBL" id="LFYT02000016">
    <property type="protein sequence ID" value="PVE42301.1"/>
    <property type="molecule type" value="Genomic_DNA"/>
</dbReference>
<feature type="region of interest" description="Disordered" evidence="5">
    <location>
        <begin position="235"/>
        <end position="277"/>
    </location>
</feature>
<feature type="region of interest" description="Disordered" evidence="5">
    <location>
        <begin position="1057"/>
        <end position="1104"/>
    </location>
</feature>
<keyword evidence="1" id="KW-0732">Signal</keyword>
<dbReference type="SUPFAM" id="SSF69318">
    <property type="entry name" value="Integrin alpha N-terminal domain"/>
    <property type="match status" value="7"/>
</dbReference>
<feature type="region of interest" description="Disordered" evidence="5">
    <location>
        <begin position="848"/>
        <end position="896"/>
    </location>
</feature>
<feature type="domain" description="Bacterial Ig-like" evidence="6">
    <location>
        <begin position="1065"/>
        <end position="1159"/>
    </location>
</feature>
<dbReference type="PROSITE" id="PS51470">
    <property type="entry name" value="FG_GAP"/>
    <property type="match status" value="11"/>
</dbReference>
<feature type="domain" description="Bacterial Ig-like" evidence="6">
    <location>
        <begin position="1483"/>
        <end position="1577"/>
    </location>
</feature>
<name>A0A2T7UCE1_9BURK</name>
<dbReference type="InterPro" id="IPR018511">
    <property type="entry name" value="Hemolysin-typ_Ca-bd_CS"/>
</dbReference>
<feature type="compositionally biased region" description="Polar residues" evidence="5">
    <location>
        <begin position="1700"/>
        <end position="1730"/>
    </location>
</feature>
<feature type="domain" description="Bacterial Ig-like" evidence="6">
    <location>
        <begin position="2213"/>
        <end position="2307"/>
    </location>
</feature>
<feature type="compositionally biased region" description="Polar residues" evidence="5">
    <location>
        <begin position="2088"/>
        <end position="2099"/>
    </location>
</feature>